<proteinExistence type="predicted"/>
<evidence type="ECO:0000256" key="2">
    <source>
        <dbReference type="ARBA" id="ARBA00022692"/>
    </source>
</evidence>
<feature type="transmembrane region" description="Helical" evidence="5">
    <location>
        <begin position="42"/>
        <end position="62"/>
    </location>
</feature>
<evidence type="ECO:0000256" key="5">
    <source>
        <dbReference type="SAM" id="Phobius"/>
    </source>
</evidence>
<evidence type="ECO:0000256" key="3">
    <source>
        <dbReference type="ARBA" id="ARBA00022989"/>
    </source>
</evidence>
<dbReference type="PANTHER" id="PTHR21576:SF158">
    <property type="entry name" value="RIBOSOMAL RNA-PROCESSING PROTEIN 12-LIKE CONSERVED DOMAIN-CONTAINING PROTEIN"/>
    <property type="match status" value="1"/>
</dbReference>
<organism evidence="7 8">
    <name type="scientific">Batrachochytrium salamandrivorans</name>
    <dbReference type="NCBI Taxonomy" id="1357716"/>
    <lineage>
        <taxon>Eukaryota</taxon>
        <taxon>Fungi</taxon>
        <taxon>Fungi incertae sedis</taxon>
        <taxon>Chytridiomycota</taxon>
        <taxon>Chytridiomycota incertae sedis</taxon>
        <taxon>Chytridiomycetes</taxon>
        <taxon>Rhizophydiales</taxon>
        <taxon>Rhizophydiales incertae sedis</taxon>
        <taxon>Batrachochytrium</taxon>
    </lineage>
</organism>
<keyword evidence="2 5" id="KW-0812">Transmembrane</keyword>
<evidence type="ECO:0000259" key="6">
    <source>
        <dbReference type="Pfam" id="PF06813"/>
    </source>
</evidence>
<evidence type="ECO:0000256" key="1">
    <source>
        <dbReference type="ARBA" id="ARBA00004141"/>
    </source>
</evidence>
<keyword evidence="3 5" id="KW-1133">Transmembrane helix</keyword>
<dbReference type="InterPro" id="IPR036259">
    <property type="entry name" value="MFS_trans_sf"/>
</dbReference>
<feature type="transmembrane region" description="Helical" evidence="5">
    <location>
        <begin position="95"/>
        <end position="122"/>
    </location>
</feature>
<dbReference type="InterPro" id="IPR010658">
    <property type="entry name" value="Nodulin-like"/>
</dbReference>
<feature type="domain" description="Nodulin-like" evidence="6">
    <location>
        <begin position="4"/>
        <end position="192"/>
    </location>
</feature>
<comment type="subcellular location">
    <subcellularLocation>
        <location evidence="1">Membrane</location>
        <topology evidence="1">Multi-pass membrane protein</topology>
    </subcellularLocation>
</comment>
<dbReference type="Pfam" id="PF06813">
    <property type="entry name" value="Nodulin-like"/>
    <property type="match status" value="1"/>
</dbReference>
<evidence type="ECO:0000313" key="7">
    <source>
        <dbReference type="EMBL" id="KAH6592094.1"/>
    </source>
</evidence>
<keyword evidence="4 5" id="KW-0472">Membrane</keyword>
<dbReference type="SUPFAM" id="SSF103473">
    <property type="entry name" value="MFS general substrate transporter"/>
    <property type="match status" value="1"/>
</dbReference>
<accession>A0ABQ8F4K9</accession>
<gene>
    <name evidence="7" type="ORF">BASA50_008240</name>
</gene>
<feature type="transmembrane region" description="Helical" evidence="5">
    <location>
        <begin position="432"/>
        <end position="459"/>
    </location>
</feature>
<dbReference type="PANTHER" id="PTHR21576">
    <property type="entry name" value="UNCHARACTERIZED NODULIN-LIKE PROTEIN"/>
    <property type="match status" value="1"/>
</dbReference>
<feature type="transmembrane region" description="Helical" evidence="5">
    <location>
        <begin position="488"/>
        <end position="508"/>
    </location>
</feature>
<feature type="transmembrane region" description="Helical" evidence="5">
    <location>
        <begin position="365"/>
        <end position="385"/>
    </location>
</feature>
<evidence type="ECO:0000313" key="8">
    <source>
        <dbReference type="Proteomes" id="UP001648503"/>
    </source>
</evidence>
<dbReference type="Proteomes" id="UP001648503">
    <property type="component" value="Unassembled WGS sequence"/>
</dbReference>
<keyword evidence="8" id="KW-1185">Reference proteome</keyword>
<feature type="transmembrane region" description="Helical" evidence="5">
    <location>
        <begin position="69"/>
        <end position="89"/>
    </location>
</feature>
<reference evidence="7 8" key="1">
    <citation type="submission" date="2021-02" db="EMBL/GenBank/DDBJ databases">
        <title>Variation within the Batrachochytrium salamandrivorans European outbreak.</title>
        <authorList>
            <person name="Kelly M."/>
            <person name="Pasmans F."/>
            <person name="Shea T.P."/>
            <person name="Munoz J.F."/>
            <person name="Carranza S."/>
            <person name="Cuomo C.A."/>
            <person name="Martel A."/>
        </authorList>
    </citation>
    <scope>NUCLEOTIDE SEQUENCE [LARGE SCALE GENOMIC DNA]</scope>
    <source>
        <strain evidence="7 8">AMFP18/2</strain>
    </source>
</reference>
<name>A0ABQ8F4K9_9FUNG</name>
<dbReference type="Gene3D" id="1.20.1250.20">
    <property type="entry name" value="MFS general substrate transporter like domains"/>
    <property type="match status" value="2"/>
</dbReference>
<sequence>MKLVTLVASCFVMATAGSLFTYSVYSADLRARFGFSSANINLISGIGNTAVYISFLVVGPIYDRWGATITMVLAMLTCAIGYGGVWAAFEDIIAASSVGALCVFYFLIGVGSTAAYMAVVGVNMINFPSQKSGITLGILLLFYGLSATIYSQIFAAYYSSGSKTDAAGYLLFLTLSLTVVNIVGCLTIFPASSAHHEYYPLVSTKAVTPLSATAFNSPEDNIQRTESIALISSTEPRRYNSLATNDVVTPIQEQCHLPQPSVPECDLPLETATQPEKSLSPMEILMSKYYWLYAMLSIWQQGMTYISNIDTIIIAISGPTASTESLARECALHVTLFSIFQSVGRFSTGAIADLIQTRLALDPSLVLVVSQILLFVSHAVVAFFGDELGGVGAENVESTGLLYFCSACIGLGWGSAGAMFPSTIRDLFGTAFYGTACGLVMMGVPIGILVSNLVFGVLYDAALESQPKDPNGIALLECYGSSCFSRSFMIAFAIQAIPVIVSVMMFLLRTQERRRNQLSRTHTS</sequence>
<protein>
    <recommendedName>
        <fullName evidence="6">Nodulin-like domain-containing protein</fullName>
    </recommendedName>
</protein>
<feature type="transmembrane region" description="Helical" evidence="5">
    <location>
        <begin position="400"/>
        <end position="420"/>
    </location>
</feature>
<feature type="transmembrane region" description="Helical" evidence="5">
    <location>
        <begin position="169"/>
        <end position="189"/>
    </location>
</feature>
<evidence type="ECO:0000256" key="4">
    <source>
        <dbReference type="ARBA" id="ARBA00023136"/>
    </source>
</evidence>
<feature type="transmembrane region" description="Helical" evidence="5">
    <location>
        <begin position="134"/>
        <end position="157"/>
    </location>
</feature>
<comment type="caution">
    <text evidence="7">The sequence shown here is derived from an EMBL/GenBank/DDBJ whole genome shotgun (WGS) entry which is preliminary data.</text>
</comment>
<dbReference type="EMBL" id="JAFCIX010000390">
    <property type="protein sequence ID" value="KAH6592094.1"/>
    <property type="molecule type" value="Genomic_DNA"/>
</dbReference>